<dbReference type="RefSeq" id="WP_002843136.1">
    <property type="nucleotide sequence ID" value="NZ_ADJN01000016.1"/>
</dbReference>
<organism evidence="1 2">
    <name type="scientific">Peptostreptococcus anaerobius 653-L</name>
    <dbReference type="NCBI Taxonomy" id="596329"/>
    <lineage>
        <taxon>Bacteria</taxon>
        <taxon>Bacillati</taxon>
        <taxon>Bacillota</taxon>
        <taxon>Clostridia</taxon>
        <taxon>Peptostreptococcales</taxon>
        <taxon>Peptostreptococcaceae</taxon>
        <taxon>Peptostreptococcus</taxon>
    </lineage>
</organism>
<dbReference type="SUPFAM" id="SSF52743">
    <property type="entry name" value="Subtilisin-like"/>
    <property type="match status" value="1"/>
</dbReference>
<reference evidence="1 2" key="1">
    <citation type="submission" date="2010-01" db="EMBL/GenBank/DDBJ databases">
        <authorList>
            <person name="Dodson R."/>
            <person name="Madupu R."/>
            <person name="Durkin A.S."/>
            <person name="Torralba M."/>
            <person name="Methe B."/>
            <person name="Sutton G.G."/>
            <person name="Strausberg R.L."/>
            <person name="Nelson K.E."/>
        </authorList>
    </citation>
    <scope>NUCLEOTIDE SEQUENCE [LARGE SCALE GENOMIC DNA]</scope>
    <source>
        <strain evidence="1 2">653-L</strain>
    </source>
</reference>
<sequence length="236" mass="27027">MLLVAIIDTGVDFFDEEVKRMKFVMKTTRPFDDSSFYNLSDINGHGTIAIKQLNELLLKKDDVCVIPINIYGEKGIVSSTNMVEVLDKILDLDINIIVSMSSTFNYNVKLNFYDLAKKFREKNIIFISSDSNKYPKDIVGKDCFPACLENVYGVRADNEISNDTEFKYDSDKKIQFKVSNKSQTFIFKNKEMVFRKNSRGAIVLLSIFLNAIKDANINTINIQSIENKLEKEGVFF</sequence>
<protein>
    <recommendedName>
        <fullName evidence="3">Peptidase S8/S53 domain-containing protein</fullName>
    </recommendedName>
</protein>
<dbReference type="InterPro" id="IPR036852">
    <property type="entry name" value="Peptidase_S8/S53_dom_sf"/>
</dbReference>
<dbReference type="GeneID" id="79842217"/>
<dbReference type="EMBL" id="ADJN01000016">
    <property type="protein sequence ID" value="EFD05602.1"/>
    <property type="molecule type" value="Genomic_DNA"/>
</dbReference>
<dbReference type="Gene3D" id="3.40.50.200">
    <property type="entry name" value="Peptidase S8/S53 domain"/>
    <property type="match status" value="1"/>
</dbReference>
<dbReference type="GO" id="GO:0006508">
    <property type="term" value="P:proteolysis"/>
    <property type="evidence" value="ECO:0007669"/>
    <property type="project" value="InterPro"/>
</dbReference>
<dbReference type="CDD" id="cd00306">
    <property type="entry name" value="Peptidases_S8_S53"/>
    <property type="match status" value="1"/>
</dbReference>
<dbReference type="Proteomes" id="UP000004206">
    <property type="component" value="Unassembled WGS sequence"/>
</dbReference>
<keyword evidence="2" id="KW-1185">Reference proteome</keyword>
<evidence type="ECO:0000313" key="2">
    <source>
        <dbReference type="Proteomes" id="UP000004206"/>
    </source>
</evidence>
<dbReference type="GO" id="GO:0004252">
    <property type="term" value="F:serine-type endopeptidase activity"/>
    <property type="evidence" value="ECO:0007669"/>
    <property type="project" value="InterPro"/>
</dbReference>
<gene>
    <name evidence="1" type="ORF">HMPREF0631_1686</name>
</gene>
<evidence type="ECO:0000313" key="1">
    <source>
        <dbReference type="EMBL" id="EFD05602.1"/>
    </source>
</evidence>
<name>D3MQI8_9FIRM</name>
<accession>D3MQI8</accession>
<proteinExistence type="predicted"/>
<dbReference type="eggNOG" id="COG1404">
    <property type="taxonomic scope" value="Bacteria"/>
</dbReference>
<comment type="caution">
    <text evidence="1">The sequence shown here is derived from an EMBL/GenBank/DDBJ whole genome shotgun (WGS) entry which is preliminary data.</text>
</comment>
<evidence type="ECO:0008006" key="3">
    <source>
        <dbReference type="Google" id="ProtNLM"/>
    </source>
</evidence>
<dbReference type="AlphaFoldDB" id="D3MQI8"/>
<dbReference type="OrthoDB" id="2615814at2"/>